<comment type="caution">
    <text evidence="1">The sequence shown here is derived from an EMBL/GenBank/DDBJ whole genome shotgun (WGS) entry which is preliminary data.</text>
</comment>
<dbReference type="AlphaFoldDB" id="A0A3N9UCV3"/>
<name>A0A3N9UCV3_9BACI</name>
<dbReference type="Proteomes" id="UP000274033">
    <property type="component" value="Unassembled WGS sequence"/>
</dbReference>
<dbReference type="InterPro" id="IPR053028">
    <property type="entry name" value="Spo0E-like_phosphatase"/>
</dbReference>
<dbReference type="InterPro" id="IPR037208">
    <property type="entry name" value="Spo0E-like_sf"/>
</dbReference>
<dbReference type="InterPro" id="IPR036638">
    <property type="entry name" value="HLH_DNA-bd_sf"/>
</dbReference>
<evidence type="ECO:0000313" key="2">
    <source>
        <dbReference type="Proteomes" id="UP000274033"/>
    </source>
</evidence>
<organism evidence="1 2">
    <name type="scientific">Lysinibacillus composti</name>
    <dbReference type="NCBI Taxonomy" id="720633"/>
    <lineage>
        <taxon>Bacteria</taxon>
        <taxon>Bacillati</taxon>
        <taxon>Bacillota</taxon>
        <taxon>Bacilli</taxon>
        <taxon>Bacillales</taxon>
        <taxon>Bacillaceae</taxon>
        <taxon>Lysinibacillus</taxon>
    </lineage>
</organism>
<dbReference type="PANTHER" id="PTHR41263">
    <property type="entry name" value="ASPARTYL-PHOSPHATE PHOSPHATASE YISI"/>
    <property type="match status" value="1"/>
</dbReference>
<dbReference type="EMBL" id="RRCT01000011">
    <property type="protein sequence ID" value="RQW74174.1"/>
    <property type="molecule type" value="Genomic_DNA"/>
</dbReference>
<dbReference type="Gene3D" id="4.10.280.10">
    <property type="entry name" value="Helix-loop-helix DNA-binding domain"/>
    <property type="match status" value="1"/>
</dbReference>
<reference evidence="1 2" key="1">
    <citation type="journal article" date="2013" name="J. Microbiol.">
        <title>Lysinibacillus chungkukjangi sp. nov., isolated from Chungkukjang, Korean fermented soybean food.</title>
        <authorList>
            <person name="Kim S.J."/>
            <person name="Jang Y.H."/>
            <person name="Hamada M."/>
            <person name="Ahn J.H."/>
            <person name="Weon H.Y."/>
            <person name="Suzuki K."/>
            <person name="Whang K.S."/>
            <person name="Kwon S.W."/>
        </authorList>
    </citation>
    <scope>NUCLEOTIDE SEQUENCE [LARGE SCALE GENOMIC DNA]</scope>
    <source>
        <strain evidence="1 2">MCCC 1A12701</strain>
    </source>
</reference>
<evidence type="ECO:0000313" key="1">
    <source>
        <dbReference type="EMBL" id="RQW74174.1"/>
    </source>
</evidence>
<dbReference type="GO" id="GO:0046983">
    <property type="term" value="F:protein dimerization activity"/>
    <property type="evidence" value="ECO:0007669"/>
    <property type="project" value="InterPro"/>
</dbReference>
<dbReference type="GO" id="GO:0043937">
    <property type="term" value="P:regulation of sporulation"/>
    <property type="evidence" value="ECO:0007669"/>
    <property type="project" value="InterPro"/>
</dbReference>
<proteinExistence type="predicted"/>
<dbReference type="OrthoDB" id="1684520at2"/>
<protein>
    <submittedName>
        <fullName evidence="1">Aspartyl-phosphate phosphatase Spo0E family protein</fullName>
    </submittedName>
</protein>
<gene>
    <name evidence="1" type="ORF">EBB45_12495</name>
</gene>
<accession>A0A3N9UCV3</accession>
<keyword evidence="2" id="KW-1185">Reference proteome</keyword>
<dbReference type="SUPFAM" id="SSF140500">
    <property type="entry name" value="BAS1536-like"/>
    <property type="match status" value="1"/>
</dbReference>
<dbReference type="PANTHER" id="PTHR41263:SF1">
    <property type="entry name" value="ASPARTYL-PHOSPHATE PHOSPHATASE YISI"/>
    <property type="match status" value="1"/>
</dbReference>
<dbReference type="RefSeq" id="WP_124765205.1">
    <property type="nucleotide sequence ID" value="NZ_JAFBDY010000010.1"/>
</dbReference>
<sequence>MVEILTTEELSLLGLKHQFMKMQARMINLGTQKGLSHPDTIQCSQELDRILNTLYQIKLK</sequence>
<dbReference type="Pfam" id="PF09388">
    <property type="entry name" value="SpoOE-like"/>
    <property type="match status" value="1"/>
</dbReference>
<dbReference type="InterPro" id="IPR018540">
    <property type="entry name" value="Spo0E-like"/>
</dbReference>